<dbReference type="GO" id="GO:0030295">
    <property type="term" value="F:protein kinase activator activity"/>
    <property type="evidence" value="ECO:0007669"/>
    <property type="project" value="TreeGrafter"/>
</dbReference>
<comment type="caution">
    <text evidence="2">The sequence shown here is derived from an EMBL/GenBank/DDBJ whole genome shotgun (WGS) entry which is preliminary data.</text>
</comment>
<dbReference type="EMBL" id="MIPT01000001">
    <property type="protein sequence ID" value="OHT18087.1"/>
    <property type="molecule type" value="Genomic_DNA"/>
</dbReference>
<evidence type="ECO:0000313" key="2">
    <source>
        <dbReference type="EMBL" id="OHT18087.1"/>
    </source>
</evidence>
<organism evidence="2 3">
    <name type="scientific">Edaphosphingomonas haloaromaticamans</name>
    <dbReference type="NCBI Taxonomy" id="653954"/>
    <lineage>
        <taxon>Bacteria</taxon>
        <taxon>Pseudomonadati</taxon>
        <taxon>Pseudomonadota</taxon>
        <taxon>Alphaproteobacteria</taxon>
        <taxon>Sphingomonadales</taxon>
        <taxon>Rhizorhabdaceae</taxon>
        <taxon>Edaphosphingomonas</taxon>
    </lineage>
</organism>
<sequence length="189" mass="19980">MERSAGLNPNGRFQREIDPIVNNEVNAVAGLARAPDDLSDLLAPEAILATLPVPNKKVLFQQLGSIAAKLAGLDAKQVVERLAERERLGSTGFGGGVAIPHGKIDGLDRVVGAFVRLAAPIDFAAIDDMPVDLVFLLLSPPDAGVEHLKALARVSRRLRDRAFVAKLRGAGSEDALYALFATGEARNAA</sequence>
<accession>A0A1S1H7M1</accession>
<keyword evidence="3" id="KW-1185">Reference proteome</keyword>
<gene>
    <name evidence="2" type="primary">ptsN</name>
    <name evidence="2" type="ORF">BHE75_00056</name>
</gene>
<dbReference type="EC" id="2.7.1.-" evidence="2"/>
<evidence type="ECO:0000313" key="3">
    <source>
        <dbReference type="Proteomes" id="UP000179467"/>
    </source>
</evidence>
<dbReference type="PROSITE" id="PS51094">
    <property type="entry name" value="PTS_EIIA_TYPE_2"/>
    <property type="match status" value="1"/>
</dbReference>
<dbReference type="InterPro" id="IPR016152">
    <property type="entry name" value="PTrfase/Anion_transptr"/>
</dbReference>
<dbReference type="SUPFAM" id="SSF55804">
    <property type="entry name" value="Phoshotransferase/anion transport protein"/>
    <property type="match status" value="1"/>
</dbReference>
<dbReference type="AlphaFoldDB" id="A0A1S1H7M1"/>
<name>A0A1S1H7M1_9SPHN</name>
<dbReference type="InterPro" id="IPR006320">
    <property type="entry name" value="PTS_Nitro_regul"/>
</dbReference>
<dbReference type="PROSITE" id="PS00372">
    <property type="entry name" value="PTS_EIIA_TYPE_2_HIS"/>
    <property type="match status" value="1"/>
</dbReference>
<dbReference type="Gene3D" id="3.40.930.10">
    <property type="entry name" value="Mannitol-specific EII, Chain A"/>
    <property type="match status" value="1"/>
</dbReference>
<evidence type="ECO:0000259" key="1">
    <source>
        <dbReference type="PROSITE" id="PS51094"/>
    </source>
</evidence>
<protein>
    <submittedName>
        <fullName evidence="2">Nitrogen regulatory protein</fullName>
        <ecNumber evidence="2">2.7.1.-</ecNumber>
    </submittedName>
</protein>
<reference evidence="2 3" key="1">
    <citation type="submission" date="2016-09" db="EMBL/GenBank/DDBJ databases">
        <title>Metabolic pathway, cell adaptation mechanisms and a novel monoxygenase revealed through proteogenomic-transcription analysis of a Sphingomonas haloaromaticamans strain degrading the fungicide ortho-phenylphenol.</title>
        <authorList>
            <person name="Perruchon C."/>
            <person name="Papadopoulou E.S."/>
            <person name="Rousidou C."/>
            <person name="Vasileiadis S."/>
            <person name="Tanou G."/>
            <person name="Amoutzias G."/>
            <person name="Molassiotis A."/>
            <person name="Karpouzas D.G."/>
        </authorList>
    </citation>
    <scope>NUCLEOTIDE SEQUENCE [LARGE SCALE GENOMIC DNA]</scope>
    <source>
        <strain evidence="2 3">P3</strain>
    </source>
</reference>
<feature type="domain" description="PTS EIIA type-2" evidence="1">
    <location>
        <begin position="40"/>
        <end position="183"/>
    </location>
</feature>
<dbReference type="OrthoDB" id="95460at2"/>
<dbReference type="NCBIfam" id="TIGR01419">
    <property type="entry name" value="nitro_reg_IIA"/>
    <property type="match status" value="1"/>
</dbReference>
<dbReference type="Pfam" id="PF00359">
    <property type="entry name" value="PTS_EIIA_2"/>
    <property type="match status" value="1"/>
</dbReference>
<dbReference type="InterPro" id="IPR051541">
    <property type="entry name" value="PTS_SugarTrans_NitroReg"/>
</dbReference>
<dbReference type="Proteomes" id="UP000179467">
    <property type="component" value="Unassembled WGS sequence"/>
</dbReference>
<dbReference type="GO" id="GO:0009401">
    <property type="term" value="P:phosphoenolpyruvate-dependent sugar phosphotransferase system"/>
    <property type="evidence" value="ECO:0007669"/>
    <property type="project" value="InterPro"/>
</dbReference>
<dbReference type="GO" id="GO:0008982">
    <property type="term" value="F:protein-N(PI)-phosphohistidine-sugar phosphotransferase activity"/>
    <property type="evidence" value="ECO:0007669"/>
    <property type="project" value="InterPro"/>
</dbReference>
<keyword evidence="2" id="KW-0808">Transferase</keyword>
<dbReference type="PANTHER" id="PTHR47738:SF1">
    <property type="entry name" value="NITROGEN REGULATORY PROTEIN"/>
    <property type="match status" value="1"/>
</dbReference>
<dbReference type="CDD" id="cd00211">
    <property type="entry name" value="PTS_IIA_fru"/>
    <property type="match status" value="1"/>
</dbReference>
<proteinExistence type="predicted"/>
<dbReference type="InterPro" id="IPR002178">
    <property type="entry name" value="PTS_EIIA_type-2_dom"/>
</dbReference>
<dbReference type="PANTHER" id="PTHR47738">
    <property type="entry name" value="PTS SYSTEM FRUCTOSE-LIKE EIIA COMPONENT-RELATED"/>
    <property type="match status" value="1"/>
</dbReference>